<accession>A0A9Q0EZ22</accession>
<name>A0A9Q0EZ22_9ROSI</name>
<dbReference type="Proteomes" id="UP001141552">
    <property type="component" value="Unassembled WGS sequence"/>
</dbReference>
<protein>
    <submittedName>
        <fullName evidence="1">Uncharacterized protein</fullName>
    </submittedName>
</protein>
<reference evidence="1" key="2">
    <citation type="journal article" date="2023" name="Plants (Basel)">
        <title>Annotation of the Turnera subulata (Passifloraceae) Draft Genome Reveals the S-Locus Evolved after the Divergence of Turneroideae from Passifloroideae in a Stepwise Manner.</title>
        <authorList>
            <person name="Henning P.M."/>
            <person name="Roalson E.H."/>
            <person name="Mir W."/>
            <person name="McCubbin A.G."/>
            <person name="Shore J.S."/>
        </authorList>
    </citation>
    <scope>NUCLEOTIDE SEQUENCE</scope>
    <source>
        <strain evidence="1">F60SS</strain>
    </source>
</reference>
<dbReference type="AlphaFoldDB" id="A0A9Q0EZ22"/>
<gene>
    <name evidence="1" type="ORF">Tsubulata_002813</name>
</gene>
<evidence type="ECO:0000313" key="2">
    <source>
        <dbReference type="Proteomes" id="UP001141552"/>
    </source>
</evidence>
<sequence length="85" mass="9516">MLSLFQADDSCSPTYSEDLKELILSSGIYLCGMTHLVEEVVHRLRHAGAMLEVDTMCDDQVYQFSVVAKLRDTFGCIMVHSSITL</sequence>
<reference evidence="1" key="1">
    <citation type="submission" date="2022-02" db="EMBL/GenBank/DDBJ databases">
        <authorList>
            <person name="Henning P.M."/>
            <person name="McCubbin A.G."/>
            <person name="Shore J.S."/>
        </authorList>
    </citation>
    <scope>NUCLEOTIDE SEQUENCE</scope>
    <source>
        <strain evidence="1">F60SS</strain>
        <tissue evidence="1">Leaves</tissue>
    </source>
</reference>
<dbReference type="EMBL" id="JAKUCV010007755">
    <property type="protein sequence ID" value="KAJ4822098.1"/>
    <property type="molecule type" value="Genomic_DNA"/>
</dbReference>
<keyword evidence="2" id="KW-1185">Reference proteome</keyword>
<organism evidence="1 2">
    <name type="scientific">Turnera subulata</name>
    <dbReference type="NCBI Taxonomy" id="218843"/>
    <lineage>
        <taxon>Eukaryota</taxon>
        <taxon>Viridiplantae</taxon>
        <taxon>Streptophyta</taxon>
        <taxon>Embryophyta</taxon>
        <taxon>Tracheophyta</taxon>
        <taxon>Spermatophyta</taxon>
        <taxon>Magnoliopsida</taxon>
        <taxon>eudicotyledons</taxon>
        <taxon>Gunneridae</taxon>
        <taxon>Pentapetalae</taxon>
        <taxon>rosids</taxon>
        <taxon>fabids</taxon>
        <taxon>Malpighiales</taxon>
        <taxon>Passifloraceae</taxon>
        <taxon>Turnera</taxon>
    </lineage>
</organism>
<comment type="caution">
    <text evidence="1">The sequence shown here is derived from an EMBL/GenBank/DDBJ whole genome shotgun (WGS) entry which is preliminary data.</text>
</comment>
<evidence type="ECO:0000313" key="1">
    <source>
        <dbReference type="EMBL" id="KAJ4822098.1"/>
    </source>
</evidence>
<proteinExistence type="predicted"/>